<protein>
    <submittedName>
        <fullName evidence="1">Uncharacterized protein</fullName>
    </submittedName>
</protein>
<proteinExistence type="predicted"/>
<dbReference type="Proteomes" id="UP000298652">
    <property type="component" value="Chromosome 2"/>
</dbReference>
<keyword evidence="2" id="KW-1185">Reference proteome</keyword>
<dbReference type="AlphaFoldDB" id="A0A4U6W016"/>
<name>A0A4U6W016_SETVI</name>
<gene>
    <name evidence="1" type="ORF">SEVIR_2G326650v2</name>
</gene>
<dbReference type="Gramene" id="TKW34754">
    <property type="protein sequence ID" value="TKW34754"/>
    <property type="gene ID" value="SEVIR_2G326650v2"/>
</dbReference>
<dbReference type="EMBL" id="CM016553">
    <property type="protein sequence ID" value="TKW34754.1"/>
    <property type="molecule type" value="Genomic_DNA"/>
</dbReference>
<organism evidence="1 2">
    <name type="scientific">Setaria viridis</name>
    <name type="common">Green bristlegrass</name>
    <name type="synonym">Setaria italica subsp. viridis</name>
    <dbReference type="NCBI Taxonomy" id="4556"/>
    <lineage>
        <taxon>Eukaryota</taxon>
        <taxon>Viridiplantae</taxon>
        <taxon>Streptophyta</taxon>
        <taxon>Embryophyta</taxon>
        <taxon>Tracheophyta</taxon>
        <taxon>Spermatophyta</taxon>
        <taxon>Magnoliopsida</taxon>
        <taxon>Liliopsida</taxon>
        <taxon>Poales</taxon>
        <taxon>Poaceae</taxon>
        <taxon>PACMAD clade</taxon>
        <taxon>Panicoideae</taxon>
        <taxon>Panicodae</taxon>
        <taxon>Paniceae</taxon>
        <taxon>Cenchrinae</taxon>
        <taxon>Setaria</taxon>
    </lineage>
</organism>
<sequence>MPTTAKRLPLPAITLSFLLTCRYQPKFLFVSPSPSPNAY</sequence>
<reference evidence="1" key="1">
    <citation type="submission" date="2019-03" db="EMBL/GenBank/DDBJ databases">
        <title>WGS assembly of Setaria viridis.</title>
        <authorList>
            <person name="Huang P."/>
            <person name="Jenkins J."/>
            <person name="Grimwood J."/>
            <person name="Barry K."/>
            <person name="Healey A."/>
            <person name="Mamidi S."/>
            <person name="Sreedasyam A."/>
            <person name="Shu S."/>
            <person name="Feldman M."/>
            <person name="Wu J."/>
            <person name="Yu Y."/>
            <person name="Chen C."/>
            <person name="Johnson J."/>
            <person name="Rokhsar D."/>
            <person name="Baxter I."/>
            <person name="Schmutz J."/>
            <person name="Brutnell T."/>
            <person name="Kellogg E."/>
        </authorList>
    </citation>
    <scope>NUCLEOTIDE SEQUENCE [LARGE SCALE GENOMIC DNA]</scope>
</reference>
<evidence type="ECO:0000313" key="1">
    <source>
        <dbReference type="EMBL" id="TKW34754.1"/>
    </source>
</evidence>
<accession>A0A4U6W016</accession>
<evidence type="ECO:0000313" key="2">
    <source>
        <dbReference type="Proteomes" id="UP000298652"/>
    </source>
</evidence>